<organism evidence="1 2">
    <name type="scientific">Portunus trituberculatus</name>
    <name type="common">Swimming crab</name>
    <name type="synonym">Neptunus trituberculatus</name>
    <dbReference type="NCBI Taxonomy" id="210409"/>
    <lineage>
        <taxon>Eukaryota</taxon>
        <taxon>Metazoa</taxon>
        <taxon>Ecdysozoa</taxon>
        <taxon>Arthropoda</taxon>
        <taxon>Crustacea</taxon>
        <taxon>Multicrustacea</taxon>
        <taxon>Malacostraca</taxon>
        <taxon>Eumalacostraca</taxon>
        <taxon>Eucarida</taxon>
        <taxon>Decapoda</taxon>
        <taxon>Pleocyemata</taxon>
        <taxon>Brachyura</taxon>
        <taxon>Eubrachyura</taxon>
        <taxon>Portunoidea</taxon>
        <taxon>Portunidae</taxon>
        <taxon>Portuninae</taxon>
        <taxon>Portunus</taxon>
    </lineage>
</organism>
<dbReference type="EMBL" id="VSRR010022191">
    <property type="protein sequence ID" value="MPC64506.1"/>
    <property type="molecule type" value="Genomic_DNA"/>
</dbReference>
<evidence type="ECO:0000313" key="2">
    <source>
        <dbReference type="Proteomes" id="UP000324222"/>
    </source>
</evidence>
<gene>
    <name evidence="1" type="ORF">E2C01_058623</name>
</gene>
<comment type="caution">
    <text evidence="1">The sequence shown here is derived from an EMBL/GenBank/DDBJ whole genome shotgun (WGS) entry which is preliminary data.</text>
</comment>
<protein>
    <submittedName>
        <fullName evidence="1">Uncharacterized protein</fullName>
    </submittedName>
</protein>
<name>A0A5B7H3P3_PORTR</name>
<proteinExistence type="predicted"/>
<sequence length="114" mass="13054">MRSMTYIYEATWSEPLYIPDSGRYEAGCPAAPHLGTWREGVLMGRLVLCHIFLPCDTYLFCDEVSRGHSVKRSKSCYLHSSEDSKRDLSLEIDDGQQLLHCQYSVSLPCIHDEH</sequence>
<keyword evidence="2" id="KW-1185">Reference proteome</keyword>
<dbReference type="Proteomes" id="UP000324222">
    <property type="component" value="Unassembled WGS sequence"/>
</dbReference>
<reference evidence="1 2" key="1">
    <citation type="submission" date="2019-05" db="EMBL/GenBank/DDBJ databases">
        <title>Another draft genome of Portunus trituberculatus and its Hox gene families provides insights of decapod evolution.</title>
        <authorList>
            <person name="Jeong J.-H."/>
            <person name="Song I."/>
            <person name="Kim S."/>
            <person name="Choi T."/>
            <person name="Kim D."/>
            <person name="Ryu S."/>
            <person name="Kim W."/>
        </authorList>
    </citation>
    <scope>NUCLEOTIDE SEQUENCE [LARGE SCALE GENOMIC DNA]</scope>
    <source>
        <tissue evidence="1">Muscle</tissue>
    </source>
</reference>
<dbReference type="AlphaFoldDB" id="A0A5B7H3P3"/>
<accession>A0A5B7H3P3</accession>
<evidence type="ECO:0000313" key="1">
    <source>
        <dbReference type="EMBL" id="MPC64506.1"/>
    </source>
</evidence>